<evidence type="ECO:0000259" key="1">
    <source>
        <dbReference type="Pfam" id="PF21880"/>
    </source>
</evidence>
<organism evidence="2 3">
    <name type="scientific">Massilia aurea</name>
    <dbReference type="NCBI Taxonomy" id="373040"/>
    <lineage>
        <taxon>Bacteria</taxon>
        <taxon>Pseudomonadati</taxon>
        <taxon>Pseudomonadota</taxon>
        <taxon>Betaproteobacteria</taxon>
        <taxon>Burkholderiales</taxon>
        <taxon>Oxalobacteraceae</taxon>
        <taxon>Telluria group</taxon>
        <taxon>Massilia</taxon>
    </lineage>
</organism>
<feature type="domain" description="DUF6916" evidence="1">
    <location>
        <begin position="4"/>
        <end position="97"/>
    </location>
</feature>
<dbReference type="Pfam" id="PF21880">
    <property type="entry name" value="DUF6916"/>
    <property type="match status" value="1"/>
</dbReference>
<evidence type="ECO:0000313" key="3">
    <source>
        <dbReference type="Proteomes" id="UP000283254"/>
    </source>
</evidence>
<accession>A0A422QN34</accession>
<keyword evidence="3" id="KW-1185">Reference proteome</keyword>
<dbReference type="Proteomes" id="UP000283254">
    <property type="component" value="Unassembled WGS sequence"/>
</dbReference>
<reference evidence="2" key="1">
    <citation type="submission" date="2014-10" db="EMBL/GenBank/DDBJ databases">
        <title>Massilia sp. genome.</title>
        <authorList>
            <person name="Xu B."/>
            <person name="Dai L."/>
            <person name="Huang Z."/>
        </authorList>
    </citation>
    <scope>NUCLEOTIDE SEQUENCE [LARGE SCALE GENOMIC DNA]</scope>
    <source>
        <strain evidence="2">CFS-1</strain>
    </source>
</reference>
<dbReference type="AlphaFoldDB" id="A0A422QN34"/>
<dbReference type="EMBL" id="JSAB01000068">
    <property type="protein sequence ID" value="RNF31252.1"/>
    <property type="molecule type" value="Genomic_DNA"/>
</dbReference>
<sequence length="100" mass="10698">MEFSLAQFAPLVGTDFTVQTSHGPLILKLAEAVEYPRRGLPEHLRTPLSLIFDGPPGVVLAHDNYRIAHPGMGEHLLNMAPVMSSAGVPGGGPQYEILIA</sequence>
<dbReference type="InterPro" id="IPR054209">
    <property type="entry name" value="DUF6916"/>
</dbReference>
<proteinExistence type="predicted"/>
<comment type="caution">
    <text evidence="2">The sequence shown here is derived from an EMBL/GenBank/DDBJ whole genome shotgun (WGS) entry which is preliminary data.</text>
</comment>
<gene>
    <name evidence="2" type="ORF">NM04_08180</name>
</gene>
<evidence type="ECO:0000313" key="2">
    <source>
        <dbReference type="EMBL" id="RNF31252.1"/>
    </source>
</evidence>
<protein>
    <recommendedName>
        <fullName evidence="1">DUF6916 domain-containing protein</fullName>
    </recommendedName>
</protein>
<name>A0A422QN34_9BURK</name>